<proteinExistence type="predicted"/>
<evidence type="ECO:0000313" key="2">
    <source>
        <dbReference type="EMBL" id="GAA4012977.1"/>
    </source>
</evidence>
<gene>
    <name evidence="2" type="ORF">GCM10022408_27250</name>
</gene>
<dbReference type="Pfam" id="PF18962">
    <property type="entry name" value="Por_Secre_tail"/>
    <property type="match status" value="1"/>
</dbReference>
<dbReference type="Proteomes" id="UP001500567">
    <property type="component" value="Unassembled WGS sequence"/>
</dbReference>
<keyword evidence="3" id="KW-1185">Reference proteome</keyword>
<reference evidence="3" key="1">
    <citation type="journal article" date="2019" name="Int. J. Syst. Evol. Microbiol.">
        <title>The Global Catalogue of Microorganisms (GCM) 10K type strain sequencing project: providing services to taxonomists for standard genome sequencing and annotation.</title>
        <authorList>
            <consortium name="The Broad Institute Genomics Platform"/>
            <consortium name="The Broad Institute Genome Sequencing Center for Infectious Disease"/>
            <person name="Wu L."/>
            <person name="Ma J."/>
        </authorList>
    </citation>
    <scope>NUCLEOTIDE SEQUENCE [LARGE SCALE GENOMIC DNA]</scope>
    <source>
        <strain evidence="3">JCM 17224</strain>
    </source>
</reference>
<evidence type="ECO:0000313" key="3">
    <source>
        <dbReference type="Proteomes" id="UP001500567"/>
    </source>
</evidence>
<dbReference type="InterPro" id="IPR013783">
    <property type="entry name" value="Ig-like_fold"/>
</dbReference>
<dbReference type="EMBL" id="BAABDJ010000033">
    <property type="protein sequence ID" value="GAA4012977.1"/>
    <property type="molecule type" value="Genomic_DNA"/>
</dbReference>
<accession>A0ABP7SKI5</accession>
<name>A0ABP7SKI5_9BACT</name>
<sequence length="830" mass="86198">MNVRFLPNATGNFVGNVTFESTGAAPKTVGVSGTGVLPTPILTVTPTTLNFPSTAVGAGSPSQSFTVSGSNLQGNVTITAPANFQIRTGTGLFSSAPIVLTPGGGNLATTTIDVRFVPTTPGTFSSAVGVSTPNGTGTVSNNVTVTGTSVAGPQGITVNPSTIDFGTVTSSGSASTQTFEVGGTGLSADIVLTSSSANIQFRNASAGGSFVSGPITLTQTSGTVALQVIEVRLVATVAPGPFSNTITASSTGSTSRVVTVTANNASGGTSDISVSNPDGNTFTFATRPNTVSVAQRFLVAGTNLVQDLTVGATGPNAGFFQVSKTGNTNDFFSTITFQRDAQNNVEQVPVFVRFVPGAQAITVTSTVRNSSAPAPNFDVSVTGISEPTIRLDQAIGGFPTNTVKLQQSAPVTVLLEGFLLDGNVELRFPADATDPVRNPAQTPQFKFSLDGGVTYVTSATITPDPATGNFSTALQVIFAPVRVGNANQELEFRTSSLSGGNFFTLTSQFGRATGFGIAIEPTAQSQATVVRTGNSATITFNLTNAPAGSQYGQNRLVIGSSTFLTTLPQNLFPQDKQNFNPGTTTNGAYNFGTGTEIGSGNDTYVVFSGNNNSFTVTNLDPAKSYKFFGFEFNNDGVLNAENYLVPNIEPQSPLPVELVTFTAKLRNRAVVLNWATASETNNRGFEVQRSQTGTEDSFTTILTKAGVGTTTVRTSYEATDAQPLAGLSYYRLKQIDLDGKTTTTRPVAIRTSLGDVSLFPNPTQGSVIIQLPEGSTDNLLVRIMDLTGRQIQTSRLNAAGQLNTDNLKSGTYIVIIGEGAQTVTKKLVKN</sequence>
<comment type="caution">
    <text evidence="2">The sequence shown here is derived from an EMBL/GenBank/DDBJ whole genome shotgun (WGS) entry which is preliminary data.</text>
</comment>
<dbReference type="NCBIfam" id="TIGR04183">
    <property type="entry name" value="Por_Secre_tail"/>
    <property type="match status" value="1"/>
</dbReference>
<dbReference type="InterPro" id="IPR026444">
    <property type="entry name" value="Secre_tail"/>
</dbReference>
<organism evidence="2 3">
    <name type="scientific">Hymenobacter fastidiosus</name>
    <dbReference type="NCBI Taxonomy" id="486264"/>
    <lineage>
        <taxon>Bacteria</taxon>
        <taxon>Pseudomonadati</taxon>
        <taxon>Bacteroidota</taxon>
        <taxon>Cytophagia</taxon>
        <taxon>Cytophagales</taxon>
        <taxon>Hymenobacteraceae</taxon>
        <taxon>Hymenobacter</taxon>
    </lineage>
</organism>
<feature type="domain" description="Secretion system C-terminal sorting" evidence="1">
    <location>
        <begin position="758"/>
        <end position="828"/>
    </location>
</feature>
<dbReference type="Gene3D" id="2.60.40.10">
    <property type="entry name" value="Immunoglobulins"/>
    <property type="match status" value="2"/>
</dbReference>
<evidence type="ECO:0000259" key="1">
    <source>
        <dbReference type="Pfam" id="PF18962"/>
    </source>
</evidence>
<protein>
    <recommendedName>
        <fullName evidence="1">Secretion system C-terminal sorting domain-containing protein</fullName>
    </recommendedName>
</protein>